<evidence type="ECO:0000313" key="3">
    <source>
        <dbReference type="Proteomes" id="UP000837857"/>
    </source>
</evidence>
<dbReference type="Proteomes" id="UP000837857">
    <property type="component" value="Chromosome 30"/>
</dbReference>
<reference evidence="2" key="1">
    <citation type="submission" date="2022-03" db="EMBL/GenBank/DDBJ databases">
        <authorList>
            <person name="Martin H S."/>
        </authorList>
    </citation>
    <scope>NUCLEOTIDE SEQUENCE</scope>
</reference>
<evidence type="ECO:0000256" key="1">
    <source>
        <dbReference type="SAM" id="SignalP"/>
    </source>
</evidence>
<organism evidence="2 3">
    <name type="scientific">Iphiclides podalirius</name>
    <name type="common">scarce swallowtail</name>
    <dbReference type="NCBI Taxonomy" id="110791"/>
    <lineage>
        <taxon>Eukaryota</taxon>
        <taxon>Metazoa</taxon>
        <taxon>Ecdysozoa</taxon>
        <taxon>Arthropoda</taxon>
        <taxon>Hexapoda</taxon>
        <taxon>Insecta</taxon>
        <taxon>Pterygota</taxon>
        <taxon>Neoptera</taxon>
        <taxon>Endopterygota</taxon>
        <taxon>Lepidoptera</taxon>
        <taxon>Glossata</taxon>
        <taxon>Ditrysia</taxon>
        <taxon>Papilionoidea</taxon>
        <taxon>Papilionidae</taxon>
        <taxon>Papilioninae</taxon>
        <taxon>Iphiclides</taxon>
    </lineage>
</organism>
<dbReference type="SUPFAM" id="SSF100895">
    <property type="entry name" value="Kazal-type serine protease inhibitors"/>
    <property type="match status" value="1"/>
</dbReference>
<protein>
    <submittedName>
        <fullName evidence="2">Uncharacterized protein</fullName>
    </submittedName>
</protein>
<feature type="non-terminal residue" evidence="2">
    <location>
        <position position="1"/>
    </location>
</feature>
<name>A0ABN8IS15_9NEOP</name>
<dbReference type="Gene3D" id="3.30.60.30">
    <property type="match status" value="1"/>
</dbReference>
<proteinExistence type="predicted"/>
<dbReference type="EMBL" id="OW152842">
    <property type="protein sequence ID" value="CAH2065110.1"/>
    <property type="molecule type" value="Genomic_DNA"/>
</dbReference>
<keyword evidence="1" id="KW-0732">Signal</keyword>
<accession>A0ABN8IS15</accession>
<sequence length="194" mass="22946">MRLLCVVLLVHCTIFVHGAKTPKKYNITKPSAKYDNPNFIRDRFRDEIRKPFFNETWQNRFKRPFHPSWMDYCDPYHCNAYNRIACGLNRKKMHFKWFRSGCHIILNNMCSSYRGNLKYDMVDQKFCVRYVLFLRSGCPVTCAGEELEPVCGVSGVDNHVVLFRNRCALDSANCRRGILQEYEEVHMDVCGYYL</sequence>
<dbReference type="InterPro" id="IPR036058">
    <property type="entry name" value="Kazal_dom_sf"/>
</dbReference>
<evidence type="ECO:0000313" key="2">
    <source>
        <dbReference type="EMBL" id="CAH2065110.1"/>
    </source>
</evidence>
<feature type="signal peptide" evidence="1">
    <location>
        <begin position="1"/>
        <end position="18"/>
    </location>
</feature>
<feature type="chain" id="PRO_5046295098" evidence="1">
    <location>
        <begin position="19"/>
        <end position="194"/>
    </location>
</feature>
<gene>
    <name evidence="2" type="ORF">IPOD504_LOCUS13040</name>
</gene>
<keyword evidence="3" id="KW-1185">Reference proteome</keyword>